<gene>
    <name evidence="2" type="ORF">N6Q81_34555</name>
</gene>
<proteinExistence type="predicted"/>
<keyword evidence="3" id="KW-1185">Reference proteome</keyword>
<feature type="region of interest" description="Disordered" evidence="1">
    <location>
        <begin position="1"/>
        <end position="24"/>
    </location>
</feature>
<dbReference type="EMBL" id="CP104697">
    <property type="protein sequence ID" value="UXI82818.1"/>
    <property type="molecule type" value="Genomic_DNA"/>
</dbReference>
<name>A0ABY6C4X3_9ACTN</name>
<reference evidence="2" key="1">
    <citation type="submission" date="2022-09" db="EMBL/GenBank/DDBJ databases">
        <title>Streptomyces vinaceusdrappus strain AC-40.</title>
        <authorList>
            <person name="Sedeek A.M."/>
            <person name="Salah I."/>
            <person name="Kamel H.L."/>
            <person name="Soltan M.A."/>
            <person name="Elsayed T.R."/>
        </authorList>
    </citation>
    <scope>NUCLEOTIDE SEQUENCE</scope>
    <source>
        <strain evidence="2">AC-40</strain>
    </source>
</reference>
<feature type="non-terminal residue" evidence="2">
    <location>
        <position position="1"/>
    </location>
</feature>
<evidence type="ECO:0000313" key="2">
    <source>
        <dbReference type="EMBL" id="UXI82818.1"/>
    </source>
</evidence>
<accession>A0ABY6C4X3</accession>
<dbReference type="Proteomes" id="UP001064390">
    <property type="component" value="Chromosome"/>
</dbReference>
<evidence type="ECO:0000313" key="3">
    <source>
        <dbReference type="Proteomes" id="UP001064390"/>
    </source>
</evidence>
<protein>
    <submittedName>
        <fullName evidence="2">XRE family transcriptional regulator</fullName>
    </submittedName>
</protein>
<sequence length="74" mass="7819">AAEPAQGGPRRAAQRAPGGVGGAERAELCRLRSEVEELRRANEVLKAASAIFAADLRTTSKVVYNSPGRQDRSA</sequence>
<feature type="compositionally biased region" description="Low complexity" evidence="1">
    <location>
        <begin position="1"/>
        <end position="17"/>
    </location>
</feature>
<organism evidence="2 3">
    <name type="scientific">Streptomyces vinaceusdrappus</name>
    <dbReference type="NCBI Taxonomy" id="67376"/>
    <lineage>
        <taxon>Bacteria</taxon>
        <taxon>Bacillati</taxon>
        <taxon>Actinomycetota</taxon>
        <taxon>Actinomycetes</taxon>
        <taxon>Kitasatosporales</taxon>
        <taxon>Streptomycetaceae</taxon>
        <taxon>Streptomyces</taxon>
        <taxon>Streptomyces rochei group</taxon>
    </lineage>
</organism>
<evidence type="ECO:0000256" key="1">
    <source>
        <dbReference type="SAM" id="MobiDB-lite"/>
    </source>
</evidence>